<feature type="domain" description="Mannosylglycerate hydrolase MGH1-like glycoside hydrolase" evidence="4">
    <location>
        <begin position="36"/>
        <end position="437"/>
    </location>
</feature>
<dbReference type="EMBL" id="CP120682">
    <property type="protein sequence ID" value="WKN37015.1"/>
    <property type="molecule type" value="Genomic_DNA"/>
</dbReference>
<dbReference type="GO" id="GO:0006487">
    <property type="term" value="P:protein N-linked glycosylation"/>
    <property type="evidence" value="ECO:0007669"/>
    <property type="project" value="TreeGrafter"/>
</dbReference>
<dbReference type="InterPro" id="IPR004888">
    <property type="entry name" value="Glycoside_hydrolase_63"/>
</dbReference>
<evidence type="ECO:0000256" key="3">
    <source>
        <dbReference type="ARBA" id="ARBA00023295"/>
    </source>
</evidence>
<dbReference type="PANTHER" id="PTHR10412:SF11">
    <property type="entry name" value="MANNOSYL-OLIGOSACCHARIDE GLUCOSIDASE"/>
    <property type="match status" value="1"/>
</dbReference>
<dbReference type="PANTHER" id="PTHR10412">
    <property type="entry name" value="MANNOSYL-OLIGOSACCHARIDE GLUCOSIDASE"/>
    <property type="match status" value="1"/>
</dbReference>
<dbReference type="GO" id="GO:0009311">
    <property type="term" value="P:oligosaccharide metabolic process"/>
    <property type="evidence" value="ECO:0007669"/>
    <property type="project" value="InterPro"/>
</dbReference>
<reference evidence="5" key="2">
    <citation type="journal article" date="2024" name="Antonie Van Leeuwenhoek">
        <title>Roseihalotalea indica gen. nov., sp. nov., a halophilic Bacteroidetes from mesopelagic Southwest Indian Ocean with higher carbohydrate metabolic potential.</title>
        <authorList>
            <person name="Chen B."/>
            <person name="Zhang M."/>
            <person name="Lin D."/>
            <person name="Ye J."/>
            <person name="Tang K."/>
        </authorList>
    </citation>
    <scope>NUCLEOTIDE SEQUENCE</scope>
    <source>
        <strain evidence="5">TK19036</strain>
    </source>
</reference>
<organism evidence="5">
    <name type="scientific">Roseihalotalea indica</name>
    <dbReference type="NCBI Taxonomy" id="2867963"/>
    <lineage>
        <taxon>Bacteria</taxon>
        <taxon>Pseudomonadati</taxon>
        <taxon>Bacteroidota</taxon>
        <taxon>Cytophagia</taxon>
        <taxon>Cytophagales</taxon>
        <taxon>Catalimonadaceae</taxon>
        <taxon>Roseihalotalea</taxon>
    </lineage>
</organism>
<evidence type="ECO:0000256" key="1">
    <source>
        <dbReference type="ARBA" id="ARBA00010833"/>
    </source>
</evidence>
<dbReference type="InterPro" id="IPR054491">
    <property type="entry name" value="MGH1-like_GH"/>
</dbReference>
<name>A0AA49JGS2_9BACT</name>
<dbReference type="InterPro" id="IPR012341">
    <property type="entry name" value="6hp_glycosidase-like_sf"/>
</dbReference>
<keyword evidence="2" id="KW-0378">Hydrolase</keyword>
<evidence type="ECO:0000256" key="2">
    <source>
        <dbReference type="ARBA" id="ARBA00022801"/>
    </source>
</evidence>
<keyword evidence="3 5" id="KW-0326">Glycosidase</keyword>
<dbReference type="InterPro" id="IPR008928">
    <property type="entry name" value="6-hairpin_glycosidase_sf"/>
</dbReference>
<evidence type="ECO:0000313" key="5">
    <source>
        <dbReference type="EMBL" id="WKN37015.1"/>
    </source>
</evidence>
<sequence length="450" mass="52819">MYTTAEVDVKTLVTEAKDILAGNWTGSFTKPAPNLYPHQWNWDAGFIAIGYSHYDMDRAESELRSLFSGQWKNGMVPQILFNPEFDYNYFPSSDFWETWRSFEACETRKTSGITMPAVHGFVLQRIYQNAKDKGRALNFVKEMYPKIFKMHQYFYNNRDPFNEGLVYIRHPWESGTDNSPTWDEPMEKITFEKIKIPPYKRKDLDNGHAEHRPTDYDYNRYIHLIDIYRKCDYNEEAILERCPFVIQDPLFNCILVKSNQALIELAGLIGEDTTQLKEWNEKSIYSMNDKLWNPKTGIYDAYDLHNDERIAMEASSGLVPVFAHIPTQAQAQQIVDRLTGPTFSNTADQQIYLCPSYNPTSKKFNPKKYWRGPVWINMNWMLHHGLKHYGFDDLAQQFKQESLELISHYGFYEYFDPIKDVVGKEKQGYGSHRFSWSAALCIDFLHDEID</sequence>
<proteinExistence type="inferred from homology"/>
<reference evidence="5" key="1">
    <citation type="journal article" date="2023" name="Comput. Struct. Biotechnol. J.">
        <title>Discovery of a novel marine Bacteroidetes with a rich repertoire of carbohydrate-active enzymes.</title>
        <authorList>
            <person name="Chen B."/>
            <person name="Liu G."/>
            <person name="Chen Q."/>
            <person name="Wang H."/>
            <person name="Liu L."/>
            <person name="Tang K."/>
        </authorList>
    </citation>
    <scope>NUCLEOTIDE SEQUENCE</scope>
    <source>
        <strain evidence="5">TK19036</strain>
    </source>
</reference>
<dbReference type="AlphaFoldDB" id="A0AA49JGS2"/>
<gene>
    <name evidence="5" type="ORF">K4G66_32110</name>
</gene>
<accession>A0AA49JGS2</accession>
<dbReference type="GO" id="GO:0004573">
    <property type="term" value="F:Glc3Man9GlcNAc2 oligosaccharide glucosidase activity"/>
    <property type="evidence" value="ECO:0007669"/>
    <property type="project" value="InterPro"/>
</dbReference>
<dbReference type="Gene3D" id="1.50.10.10">
    <property type="match status" value="1"/>
</dbReference>
<protein>
    <submittedName>
        <fullName evidence="5">Trehalase family glycosidase</fullName>
    </submittedName>
</protein>
<comment type="similarity">
    <text evidence="1">Belongs to the glycosyl hydrolase 63 family.</text>
</comment>
<dbReference type="Pfam" id="PF22422">
    <property type="entry name" value="MGH1-like_GH"/>
    <property type="match status" value="1"/>
</dbReference>
<evidence type="ECO:0000259" key="4">
    <source>
        <dbReference type="Pfam" id="PF22422"/>
    </source>
</evidence>
<dbReference type="SUPFAM" id="SSF48208">
    <property type="entry name" value="Six-hairpin glycosidases"/>
    <property type="match status" value="1"/>
</dbReference>